<comment type="similarity">
    <text evidence="1">Belongs to the thiolase-like superfamily. Thiolase family.</text>
</comment>
<dbReference type="PIRSF" id="PIRSF000429">
    <property type="entry name" value="Ac-CoA_Ac_transf"/>
    <property type="match status" value="1"/>
</dbReference>
<evidence type="ECO:0000256" key="2">
    <source>
        <dbReference type="ARBA" id="ARBA00022679"/>
    </source>
</evidence>
<evidence type="ECO:0000256" key="3">
    <source>
        <dbReference type="ARBA" id="ARBA00023315"/>
    </source>
</evidence>
<dbReference type="InterPro" id="IPR002155">
    <property type="entry name" value="Thiolase"/>
</dbReference>
<proteinExistence type="inferred from homology"/>
<keyword evidence="3" id="KW-0012">Acyltransferase</keyword>
<feature type="region of interest" description="Disordered" evidence="4">
    <location>
        <begin position="246"/>
        <end position="272"/>
    </location>
</feature>
<dbReference type="SUPFAM" id="SSF53901">
    <property type="entry name" value="Thiolase-like"/>
    <property type="match status" value="1"/>
</dbReference>
<evidence type="ECO:0000313" key="6">
    <source>
        <dbReference type="EMBL" id="MBR7674829.1"/>
    </source>
</evidence>
<keyword evidence="7" id="KW-1185">Reference proteome</keyword>
<dbReference type="PANTHER" id="PTHR43365:SF1">
    <property type="entry name" value="ACETYL-COA C-ACYLTRANSFERASE"/>
    <property type="match status" value="1"/>
</dbReference>
<reference evidence="6" key="1">
    <citation type="submission" date="2021-04" db="EMBL/GenBank/DDBJ databases">
        <title>Sequencing of actinobacteria type strains.</title>
        <authorList>
            <person name="Nguyen G.-S."/>
            <person name="Wentzel A."/>
        </authorList>
    </citation>
    <scope>NUCLEOTIDE SEQUENCE</scope>
    <source>
        <strain evidence="6">DSM 42095</strain>
    </source>
</reference>
<dbReference type="InterPro" id="IPR016039">
    <property type="entry name" value="Thiolase-like"/>
</dbReference>
<feature type="domain" description="Thiolase C-terminal" evidence="5">
    <location>
        <begin position="276"/>
        <end position="366"/>
    </location>
</feature>
<dbReference type="Pfam" id="PF02803">
    <property type="entry name" value="Thiolase_C"/>
    <property type="match status" value="1"/>
</dbReference>
<evidence type="ECO:0000259" key="5">
    <source>
        <dbReference type="Pfam" id="PF02803"/>
    </source>
</evidence>
<organism evidence="6 7">
    <name type="scientific">Streptomyces daliensis</name>
    <dbReference type="NCBI Taxonomy" id="299421"/>
    <lineage>
        <taxon>Bacteria</taxon>
        <taxon>Bacillati</taxon>
        <taxon>Actinomycetota</taxon>
        <taxon>Actinomycetes</taxon>
        <taxon>Kitasatosporales</taxon>
        <taxon>Streptomycetaceae</taxon>
        <taxon>Streptomyces</taxon>
    </lineage>
</organism>
<sequence>MDRVVIVEAVRTPTARYGSPRALTAHHLLDQTLGELLARAKLEAAAVDGLVTAGRGVPTALRRATLGQPRAGGRSLMHDAVEAVASGAHGLLVVAAVDAPSAALPPAAVRRAAATAAHGGLRRAELDAYVRRSRRRAEEVHEKGEFKPEIIPLSAPGPRAQTVLDADELAGADADGLLGTGEGHPGPRTDHSAHRARGAAAMALATESHALRLGLRPRARFTALARAQGDPECAATGVIEATRKVLSTGGPGTHRLDAHRPGTHRPGTPGLDAHRLDAHRLDAHRLDHYEIDETFACVPLLWQRAFAADSDRLNPRGGALALGHLGDAAALRSTVTMLGALAATGGRLGLLASGHGGATASAAVVELLPQPEPPLW</sequence>
<gene>
    <name evidence="6" type="ORF">KDA82_17730</name>
</gene>
<keyword evidence="2" id="KW-0808">Transferase</keyword>
<dbReference type="Gene3D" id="3.40.47.10">
    <property type="match status" value="3"/>
</dbReference>
<dbReference type="EMBL" id="JAGSMN010000389">
    <property type="protein sequence ID" value="MBR7674829.1"/>
    <property type="molecule type" value="Genomic_DNA"/>
</dbReference>
<dbReference type="GO" id="GO:0016747">
    <property type="term" value="F:acyltransferase activity, transferring groups other than amino-acyl groups"/>
    <property type="evidence" value="ECO:0007669"/>
    <property type="project" value="InterPro"/>
</dbReference>
<dbReference type="InterPro" id="IPR020617">
    <property type="entry name" value="Thiolase_C"/>
</dbReference>
<comment type="caution">
    <text evidence="6">The sequence shown here is derived from an EMBL/GenBank/DDBJ whole genome shotgun (WGS) entry which is preliminary data.</text>
</comment>
<name>A0A8T4IRX4_9ACTN</name>
<evidence type="ECO:0000256" key="1">
    <source>
        <dbReference type="ARBA" id="ARBA00010982"/>
    </source>
</evidence>
<dbReference type="PANTHER" id="PTHR43365">
    <property type="entry name" value="BLR7806 PROTEIN"/>
    <property type="match status" value="1"/>
</dbReference>
<dbReference type="Proteomes" id="UP000675554">
    <property type="component" value="Unassembled WGS sequence"/>
</dbReference>
<accession>A0A8T4IRX4</accession>
<protein>
    <recommendedName>
        <fullName evidence="5">Thiolase C-terminal domain-containing protein</fullName>
    </recommendedName>
</protein>
<evidence type="ECO:0000313" key="7">
    <source>
        <dbReference type="Proteomes" id="UP000675554"/>
    </source>
</evidence>
<dbReference type="AlphaFoldDB" id="A0A8T4IRX4"/>
<evidence type="ECO:0000256" key="4">
    <source>
        <dbReference type="SAM" id="MobiDB-lite"/>
    </source>
</evidence>